<dbReference type="SMART" id="SM00382">
    <property type="entry name" value="AAA"/>
    <property type="match status" value="1"/>
</dbReference>
<evidence type="ECO:0000256" key="1">
    <source>
        <dbReference type="ARBA" id="ARBA00022448"/>
    </source>
</evidence>
<dbReference type="InterPro" id="IPR017911">
    <property type="entry name" value="MacB-like_ATP-bd"/>
</dbReference>
<dbReference type="RefSeq" id="WP_055154067.1">
    <property type="nucleotide sequence ID" value="NZ_CYZU01000031.1"/>
</dbReference>
<gene>
    <name evidence="5" type="primary">lolD_7</name>
    <name evidence="5" type="ORF">ERS852491_03113</name>
</gene>
<accession>A0A174HE50</accession>
<sequence>MTALLVAEDVTKTYEKAQSPSLNKVSFRVEKGEFVGIMGASGSGKTTLLNVLSTIDTPTSGDIWIKGVNLKKLTNTSAADFRRDNLGFIFQEYFLLDSLTIRENISVPLTLMKLPPEQIESMVRNLAGRFGISSQLNKYPGELSGGQRQRASAARAIVKQPEILFADEPTGALDSNSAAELLHALQEANRELHTTILMVTHDTYAASFASRILIFKDGCIIRELFKRGSRQEFYDSISAETAKLDTKRQGEKA</sequence>
<evidence type="ECO:0000313" key="5">
    <source>
        <dbReference type="EMBL" id="CUO73192.1"/>
    </source>
</evidence>
<dbReference type="CDD" id="cd03255">
    <property type="entry name" value="ABC_MJ0796_LolCDE_FtsE"/>
    <property type="match status" value="1"/>
</dbReference>
<dbReference type="Proteomes" id="UP000095544">
    <property type="component" value="Unassembled WGS sequence"/>
</dbReference>
<organism evidence="5 6">
    <name type="scientific">Faecalicatena contorta</name>
    <dbReference type="NCBI Taxonomy" id="39482"/>
    <lineage>
        <taxon>Bacteria</taxon>
        <taxon>Bacillati</taxon>
        <taxon>Bacillota</taxon>
        <taxon>Clostridia</taxon>
        <taxon>Lachnospirales</taxon>
        <taxon>Lachnospiraceae</taxon>
        <taxon>Faecalicatena</taxon>
    </lineage>
</organism>
<evidence type="ECO:0000313" key="6">
    <source>
        <dbReference type="Proteomes" id="UP000095544"/>
    </source>
</evidence>
<proteinExistence type="predicted"/>
<dbReference type="GO" id="GO:0005886">
    <property type="term" value="C:plasma membrane"/>
    <property type="evidence" value="ECO:0007669"/>
    <property type="project" value="TreeGrafter"/>
</dbReference>
<dbReference type="OrthoDB" id="9802264at2"/>
<dbReference type="InterPro" id="IPR027417">
    <property type="entry name" value="P-loop_NTPase"/>
</dbReference>
<protein>
    <submittedName>
        <fullName evidence="5">Lipoprotein-releasing system ATP-binding protein LolD</fullName>
        <ecNumber evidence="5">3.6.3.-</ecNumber>
    </submittedName>
</protein>
<feature type="domain" description="ABC transporter" evidence="4">
    <location>
        <begin position="5"/>
        <end position="242"/>
    </location>
</feature>
<dbReference type="InterPro" id="IPR003439">
    <property type="entry name" value="ABC_transporter-like_ATP-bd"/>
</dbReference>
<dbReference type="GO" id="GO:0016887">
    <property type="term" value="F:ATP hydrolysis activity"/>
    <property type="evidence" value="ECO:0007669"/>
    <property type="project" value="InterPro"/>
</dbReference>
<evidence type="ECO:0000259" key="4">
    <source>
        <dbReference type="PROSITE" id="PS50893"/>
    </source>
</evidence>
<dbReference type="Pfam" id="PF00005">
    <property type="entry name" value="ABC_tran"/>
    <property type="match status" value="1"/>
</dbReference>
<dbReference type="EC" id="3.6.3.-" evidence="5"/>
<evidence type="ECO:0000256" key="3">
    <source>
        <dbReference type="ARBA" id="ARBA00022840"/>
    </source>
</evidence>
<reference evidence="5 6" key="1">
    <citation type="submission" date="2015-09" db="EMBL/GenBank/DDBJ databases">
        <authorList>
            <consortium name="Pathogen Informatics"/>
        </authorList>
    </citation>
    <scope>NUCLEOTIDE SEQUENCE [LARGE SCALE GENOMIC DNA]</scope>
    <source>
        <strain evidence="5 6">2789STDY5834876</strain>
    </source>
</reference>
<dbReference type="Gene3D" id="3.40.50.300">
    <property type="entry name" value="P-loop containing nucleotide triphosphate hydrolases"/>
    <property type="match status" value="1"/>
</dbReference>
<dbReference type="PANTHER" id="PTHR24220:SF674">
    <property type="entry name" value="BACITRACIN EXPORT ATP-BINDING PROTEIN BCEA"/>
    <property type="match status" value="1"/>
</dbReference>
<keyword evidence="2" id="KW-0547">Nucleotide-binding</keyword>
<dbReference type="GO" id="GO:0005524">
    <property type="term" value="F:ATP binding"/>
    <property type="evidence" value="ECO:0007669"/>
    <property type="project" value="UniProtKB-KW"/>
</dbReference>
<dbReference type="SUPFAM" id="SSF52540">
    <property type="entry name" value="P-loop containing nucleoside triphosphate hydrolases"/>
    <property type="match status" value="1"/>
</dbReference>
<keyword evidence="5" id="KW-0449">Lipoprotein</keyword>
<keyword evidence="1" id="KW-0813">Transport</keyword>
<keyword evidence="5" id="KW-0378">Hydrolase</keyword>
<dbReference type="PANTHER" id="PTHR24220">
    <property type="entry name" value="IMPORT ATP-BINDING PROTEIN"/>
    <property type="match status" value="1"/>
</dbReference>
<dbReference type="PROSITE" id="PS50893">
    <property type="entry name" value="ABC_TRANSPORTER_2"/>
    <property type="match status" value="1"/>
</dbReference>
<dbReference type="AlphaFoldDB" id="A0A174HE50"/>
<dbReference type="STRING" id="39482.ERS852491_03113"/>
<dbReference type="FunFam" id="3.40.50.300:FF:000032">
    <property type="entry name" value="Export ABC transporter ATP-binding protein"/>
    <property type="match status" value="1"/>
</dbReference>
<dbReference type="InterPro" id="IPR003593">
    <property type="entry name" value="AAA+_ATPase"/>
</dbReference>
<keyword evidence="3 5" id="KW-0067">ATP-binding</keyword>
<dbReference type="GO" id="GO:0022857">
    <property type="term" value="F:transmembrane transporter activity"/>
    <property type="evidence" value="ECO:0007669"/>
    <property type="project" value="TreeGrafter"/>
</dbReference>
<dbReference type="GO" id="GO:0098796">
    <property type="term" value="C:membrane protein complex"/>
    <property type="evidence" value="ECO:0007669"/>
    <property type="project" value="UniProtKB-ARBA"/>
</dbReference>
<dbReference type="EMBL" id="CYZU01000031">
    <property type="protein sequence ID" value="CUO73192.1"/>
    <property type="molecule type" value="Genomic_DNA"/>
</dbReference>
<dbReference type="InterPro" id="IPR015854">
    <property type="entry name" value="ABC_transpr_LolD-like"/>
</dbReference>
<evidence type="ECO:0000256" key="2">
    <source>
        <dbReference type="ARBA" id="ARBA00022741"/>
    </source>
</evidence>
<name>A0A174HE50_9FIRM</name>